<evidence type="ECO:0000256" key="3">
    <source>
        <dbReference type="SAM" id="MobiDB-lite"/>
    </source>
</evidence>
<dbReference type="SUPFAM" id="SSF52540">
    <property type="entry name" value="P-loop containing nucleoside triphosphate hydrolases"/>
    <property type="match status" value="2"/>
</dbReference>
<feature type="region of interest" description="Disordered" evidence="3">
    <location>
        <begin position="1"/>
        <end position="20"/>
    </location>
</feature>
<dbReference type="PANTHER" id="PTHR43790">
    <property type="entry name" value="CARBOHYDRATE TRANSPORT ATP-BINDING PROTEIN MG119-RELATED"/>
    <property type="match status" value="1"/>
</dbReference>
<evidence type="ECO:0000259" key="4">
    <source>
        <dbReference type="PROSITE" id="PS50893"/>
    </source>
</evidence>
<evidence type="ECO:0000256" key="1">
    <source>
        <dbReference type="ARBA" id="ARBA00022741"/>
    </source>
</evidence>
<dbReference type="InterPro" id="IPR050107">
    <property type="entry name" value="ABC_carbohydrate_import_ATPase"/>
</dbReference>
<dbReference type="PROSITE" id="PS00211">
    <property type="entry name" value="ABC_TRANSPORTER_1"/>
    <property type="match status" value="1"/>
</dbReference>
<dbReference type="CDD" id="cd03216">
    <property type="entry name" value="ABC_Carb_Monos_I"/>
    <property type="match status" value="1"/>
</dbReference>
<comment type="caution">
    <text evidence="5">The sequence shown here is derived from an EMBL/GenBank/DDBJ whole genome shotgun (WGS) entry which is preliminary data.</text>
</comment>
<evidence type="ECO:0000313" key="5">
    <source>
        <dbReference type="EMBL" id="GAA4724810.1"/>
    </source>
</evidence>
<proteinExistence type="predicted"/>
<keyword evidence="6" id="KW-1185">Reference proteome</keyword>
<feature type="region of interest" description="Disordered" evidence="3">
    <location>
        <begin position="283"/>
        <end position="319"/>
    </location>
</feature>
<dbReference type="PROSITE" id="PS50893">
    <property type="entry name" value="ABC_TRANSPORTER_2"/>
    <property type="match status" value="2"/>
</dbReference>
<dbReference type="InterPro" id="IPR003593">
    <property type="entry name" value="AAA+_ATPase"/>
</dbReference>
<keyword evidence="1" id="KW-0547">Nucleotide-binding</keyword>
<dbReference type="Pfam" id="PF00005">
    <property type="entry name" value="ABC_tran"/>
    <property type="match status" value="2"/>
</dbReference>
<sequence length="567" mass="57857">MTTTLPPAPARENDDGTAAPPALALRGVTRVFGAHTALDTVDLEIAAGEVHCVLGENGAGKSTLCNIVFGSLPPTTGEVLLDGERFAPSSPADALARGVAMVHQHFSLVPTLTVQENLLLGRGVRRLRPDRAGLAARLAAIAETLGLQVELDARAGDLSVGARQRVEIVKALLDDPAILLLDEPTAVLGPDEVDSLLATVRRVAAAGTAVVLVTHKLGEVMRVGDRATVLRGGRVAGSGPLAREGGAGTPGAPALTAADLVGLMVGREASSLDPVLAASVGVVPTAGPSHDGGPEAPARSGTPVPAQGPAQVPAPATGDPVLTVRGLTVDDADGARRVDAVDLEIRPGQIVGIAGVEGNGQSELVAALSGALPASAGTVLLDGVDVTHAGPRRRTALGLGVVPEDRHHEAVVTGLSVTTNLLLGRLHRFRRLGLLDRRAMRAAAADLTDRFDVRTASLDAPMSSLSGGNQQKAVLARELSLDPLRCVVAAQPTRGLDLGAVDDVVAHLRTAAARGVGVLVVSSELSELLVLCDRVHVAYRGALRGPVPTDAPDARDRVAHLMTGAPA</sequence>
<dbReference type="InterPro" id="IPR017871">
    <property type="entry name" value="ABC_transporter-like_CS"/>
</dbReference>
<dbReference type="Gene3D" id="3.40.50.300">
    <property type="entry name" value="P-loop containing nucleotide triphosphate hydrolases"/>
    <property type="match status" value="2"/>
</dbReference>
<protein>
    <submittedName>
        <fullName evidence="5">ABC transporter ATP-binding protein</fullName>
    </submittedName>
</protein>
<dbReference type="CDD" id="cd03215">
    <property type="entry name" value="ABC_Carb_Monos_II"/>
    <property type="match status" value="1"/>
</dbReference>
<accession>A0ABP8YAK5</accession>
<dbReference type="InterPro" id="IPR027417">
    <property type="entry name" value="P-loop_NTPase"/>
</dbReference>
<organism evidence="5 6">
    <name type="scientific">Isoptericola chiayiensis</name>
    <dbReference type="NCBI Taxonomy" id="579446"/>
    <lineage>
        <taxon>Bacteria</taxon>
        <taxon>Bacillati</taxon>
        <taxon>Actinomycetota</taxon>
        <taxon>Actinomycetes</taxon>
        <taxon>Micrococcales</taxon>
        <taxon>Promicromonosporaceae</taxon>
        <taxon>Isoptericola</taxon>
    </lineage>
</organism>
<dbReference type="Proteomes" id="UP001500956">
    <property type="component" value="Unassembled WGS sequence"/>
</dbReference>
<dbReference type="GO" id="GO:0005524">
    <property type="term" value="F:ATP binding"/>
    <property type="evidence" value="ECO:0007669"/>
    <property type="project" value="UniProtKB-KW"/>
</dbReference>
<feature type="domain" description="ABC transporter" evidence="4">
    <location>
        <begin position="23"/>
        <end position="257"/>
    </location>
</feature>
<feature type="compositionally biased region" description="Low complexity" evidence="3">
    <location>
        <begin position="302"/>
        <end position="318"/>
    </location>
</feature>
<dbReference type="PANTHER" id="PTHR43790:SF4">
    <property type="entry name" value="GUANOSINE IMPORT ATP-BINDING PROTEIN NUPO"/>
    <property type="match status" value="1"/>
</dbReference>
<gene>
    <name evidence="5" type="ORF">GCM10023216_13670</name>
</gene>
<reference evidence="6" key="1">
    <citation type="journal article" date="2019" name="Int. J. Syst. Evol. Microbiol.">
        <title>The Global Catalogue of Microorganisms (GCM) 10K type strain sequencing project: providing services to taxonomists for standard genome sequencing and annotation.</title>
        <authorList>
            <consortium name="The Broad Institute Genomics Platform"/>
            <consortium name="The Broad Institute Genome Sequencing Center for Infectious Disease"/>
            <person name="Wu L."/>
            <person name="Ma J."/>
        </authorList>
    </citation>
    <scope>NUCLEOTIDE SEQUENCE [LARGE SCALE GENOMIC DNA]</scope>
    <source>
        <strain evidence="6">JCM 18063</strain>
    </source>
</reference>
<dbReference type="InterPro" id="IPR003439">
    <property type="entry name" value="ABC_transporter-like_ATP-bd"/>
</dbReference>
<evidence type="ECO:0000256" key="2">
    <source>
        <dbReference type="ARBA" id="ARBA00022840"/>
    </source>
</evidence>
<dbReference type="RefSeq" id="WP_172153324.1">
    <property type="nucleotide sequence ID" value="NZ_BAABID010000007.1"/>
</dbReference>
<dbReference type="EMBL" id="BAABID010000007">
    <property type="protein sequence ID" value="GAA4724810.1"/>
    <property type="molecule type" value="Genomic_DNA"/>
</dbReference>
<feature type="domain" description="ABC transporter" evidence="4">
    <location>
        <begin position="322"/>
        <end position="565"/>
    </location>
</feature>
<name>A0ABP8YAK5_9MICO</name>
<keyword evidence="2 5" id="KW-0067">ATP-binding</keyword>
<evidence type="ECO:0000313" key="6">
    <source>
        <dbReference type="Proteomes" id="UP001500956"/>
    </source>
</evidence>
<dbReference type="SMART" id="SM00382">
    <property type="entry name" value="AAA"/>
    <property type="match status" value="2"/>
</dbReference>